<dbReference type="Pfam" id="PF13185">
    <property type="entry name" value="GAF_2"/>
    <property type="match status" value="1"/>
</dbReference>
<evidence type="ECO:0000256" key="1">
    <source>
        <dbReference type="SAM" id="Phobius"/>
    </source>
</evidence>
<sequence length="455" mass="50654">MTIDSPHKDFSLAPSASGISAWLETLLITGVTIGLAWWLSPDDPLQANDFPWSMLAPLLIGLRYGFVKALASALVLVGAVVVLHRQGGALYAELPSAYIVGTLVVAMLVGEFRDRWERRLQKLQMANEYRQYRLDEFTRAHQILRLSHDRLEQRVAGGDQSLRSSLLLLREELRGLERRGEVLENMAEAVVGVLGQYGSLRVAGLYRVLDNHRVETRALATAGEMALLDPDDQLVQLCIAQRKLVSVREMFIEGGEWKGFTSLQACVPLIDAEGRLLAVLAIRQMPFFAFNDRTLSLLALLAGHVADLLNSDPASLRLDDADAQFFSQQLKRSLTDAEQHQLAGTLFAVELSAPNEELVRVLIDSQRGLDLQLRLVNRHGRDCMLVLMPLTSAEGTGGYINRLQYLLGERFGQGSRLEDFQVRTLHYELDPSGQRQGLHNFLYNECGLNASQVAV</sequence>
<feature type="transmembrane region" description="Helical" evidence="1">
    <location>
        <begin position="21"/>
        <end position="40"/>
    </location>
</feature>
<feature type="domain" description="GAF" evidence="2">
    <location>
        <begin position="183"/>
        <end position="309"/>
    </location>
</feature>
<dbReference type="Pfam" id="PF16963">
    <property type="entry name" value="PelD_GGDEF"/>
    <property type="match status" value="1"/>
</dbReference>
<dbReference type="Gene3D" id="3.30.450.40">
    <property type="match status" value="1"/>
</dbReference>
<dbReference type="InterPro" id="IPR029016">
    <property type="entry name" value="GAF-like_dom_sf"/>
</dbReference>
<keyword evidence="1" id="KW-0812">Transmembrane</keyword>
<proteinExistence type="predicted"/>
<evidence type="ECO:0000259" key="2">
    <source>
        <dbReference type="Pfam" id="PF13185"/>
    </source>
</evidence>
<protein>
    <submittedName>
        <fullName evidence="4">GAF domain-containing protein</fullName>
    </submittedName>
</protein>
<keyword evidence="5" id="KW-1185">Reference proteome</keyword>
<accession>A0A1H1NS62</accession>
<evidence type="ECO:0000313" key="4">
    <source>
        <dbReference type="EMBL" id="SDS01798.1"/>
    </source>
</evidence>
<dbReference type="EMBL" id="LT629736">
    <property type="protein sequence ID" value="SDS01798.1"/>
    <property type="molecule type" value="Genomic_DNA"/>
</dbReference>
<feature type="domain" description="PelD GGDEF" evidence="3">
    <location>
        <begin position="324"/>
        <end position="444"/>
    </location>
</feature>
<dbReference type="STRING" id="487184.SAMN05216421_0753"/>
<name>A0A1H1NS62_9GAMM</name>
<dbReference type="Gene3D" id="3.30.70.2880">
    <property type="match status" value="1"/>
</dbReference>
<dbReference type="Proteomes" id="UP000243207">
    <property type="component" value="Chromosome I"/>
</dbReference>
<evidence type="ECO:0000259" key="3">
    <source>
        <dbReference type="Pfam" id="PF16963"/>
    </source>
</evidence>
<dbReference type="InterPro" id="IPR031583">
    <property type="entry name" value="PelD_GGDEF"/>
</dbReference>
<reference evidence="5" key="1">
    <citation type="submission" date="2016-10" db="EMBL/GenBank/DDBJ databases">
        <authorList>
            <person name="Varghese N."/>
            <person name="Submissions S."/>
        </authorList>
    </citation>
    <scope>NUCLEOTIDE SEQUENCE [LARGE SCALE GENOMIC DNA]</scope>
    <source>
        <strain evidence="5">NRRL B-51270</strain>
    </source>
</reference>
<evidence type="ECO:0000313" key="5">
    <source>
        <dbReference type="Proteomes" id="UP000243207"/>
    </source>
</evidence>
<dbReference type="RefSeq" id="WP_093391894.1">
    <property type="nucleotide sequence ID" value="NZ_LT629736.1"/>
</dbReference>
<dbReference type="InterPro" id="IPR003018">
    <property type="entry name" value="GAF"/>
</dbReference>
<dbReference type="SUPFAM" id="SSF55781">
    <property type="entry name" value="GAF domain-like"/>
    <property type="match status" value="1"/>
</dbReference>
<gene>
    <name evidence="4" type="ORF">SAMN05216421_0753</name>
</gene>
<dbReference type="OrthoDB" id="5442761at2"/>
<keyword evidence="1" id="KW-1133">Transmembrane helix</keyword>
<feature type="transmembrane region" description="Helical" evidence="1">
    <location>
        <begin position="60"/>
        <end position="83"/>
    </location>
</feature>
<dbReference type="InterPro" id="IPR038367">
    <property type="entry name" value="PelD_GGDEF_sf"/>
</dbReference>
<feature type="transmembrane region" description="Helical" evidence="1">
    <location>
        <begin position="90"/>
        <end position="110"/>
    </location>
</feature>
<dbReference type="AlphaFoldDB" id="A0A1H1NS62"/>
<organism evidence="4 5">
    <name type="scientific">Halopseudomonas xinjiangensis</name>
    <dbReference type="NCBI Taxonomy" id="487184"/>
    <lineage>
        <taxon>Bacteria</taxon>
        <taxon>Pseudomonadati</taxon>
        <taxon>Pseudomonadota</taxon>
        <taxon>Gammaproteobacteria</taxon>
        <taxon>Pseudomonadales</taxon>
        <taxon>Pseudomonadaceae</taxon>
        <taxon>Halopseudomonas</taxon>
    </lineage>
</organism>
<keyword evidence="1" id="KW-0472">Membrane</keyword>